<evidence type="ECO:0000256" key="4">
    <source>
        <dbReference type="ARBA" id="ARBA00011233"/>
    </source>
</evidence>
<feature type="binding site" evidence="9">
    <location>
        <position position="10"/>
    </location>
    <ligand>
        <name>a divalent metal cation</name>
        <dbReference type="ChEBI" id="CHEBI:60240"/>
    </ligand>
</feature>
<keyword evidence="8 9" id="KW-0456">Lyase</keyword>
<keyword evidence="7 9" id="KW-0414">Isoprene biosynthesis</keyword>
<evidence type="ECO:0000256" key="5">
    <source>
        <dbReference type="ARBA" id="ARBA00012579"/>
    </source>
</evidence>
<dbReference type="GO" id="GO:0019288">
    <property type="term" value="P:isopentenyl diphosphate biosynthetic process, methylerythritol 4-phosphate pathway"/>
    <property type="evidence" value="ECO:0007669"/>
    <property type="project" value="UniProtKB-UniRule"/>
</dbReference>
<reference evidence="12 13" key="2">
    <citation type="submission" date="2019-05" db="EMBL/GenBank/DDBJ databases">
        <title>Genome evolution of the obligate endosymbiont Buchnera aphidicola.</title>
        <authorList>
            <person name="Moran N.A."/>
        </authorList>
    </citation>
    <scope>NUCLEOTIDE SEQUENCE [LARGE SCALE GENOMIC DNA]</scope>
    <source>
        <strain evidence="12 13">Hta</strain>
    </source>
</reference>
<feature type="site" description="Transition state stabilizer" evidence="9">
    <location>
        <position position="133"/>
    </location>
</feature>
<evidence type="ECO:0000313" key="13">
    <source>
        <dbReference type="Proteomes" id="UP000298773"/>
    </source>
</evidence>
<sequence length="165" mass="18016">MRIGYGFDIHSFGSIKPLVIGGVTIPYKKGLIAYSNGDLLIHALIDALLGAVAIGDIGTFFPSDNILYKDIDSRVLLKNVWSKIQLMQYVICNIDITIIAESPKMSSYISYMKTNLGSDLNTQENKISIKSTTAKQISAIGRKEGIACQAVVMLLKKVINNCSIT</sequence>
<dbReference type="EC" id="4.6.1.12" evidence="5 9"/>
<dbReference type="AlphaFoldDB" id="A0A4D6Y5U5"/>
<dbReference type="GO" id="GO:0046872">
    <property type="term" value="F:metal ion binding"/>
    <property type="evidence" value="ECO:0007669"/>
    <property type="project" value="UniProtKB-KW"/>
</dbReference>
<evidence type="ECO:0000256" key="2">
    <source>
        <dbReference type="ARBA" id="ARBA00004709"/>
    </source>
</evidence>
<dbReference type="InterPro" id="IPR003526">
    <property type="entry name" value="MECDP_synthase"/>
</dbReference>
<dbReference type="Proteomes" id="UP000298773">
    <property type="component" value="Chromosome"/>
</dbReference>
<dbReference type="PANTHER" id="PTHR43181:SF1">
    <property type="entry name" value="2-C-METHYL-D-ERYTHRITOL 2,4-CYCLODIPHOSPHATE SYNTHASE, CHLOROPLASTIC"/>
    <property type="match status" value="1"/>
</dbReference>
<dbReference type="Gene3D" id="3.30.1330.50">
    <property type="entry name" value="2-C-methyl-D-erythritol 2,4-cyclodiphosphate synthase"/>
    <property type="match status" value="1"/>
</dbReference>
<comment type="catalytic activity">
    <reaction evidence="1 9 10">
        <text>4-CDP-2-C-methyl-D-erythritol 2-phosphate = 2-C-methyl-D-erythritol 2,4-cyclic diphosphate + CMP</text>
        <dbReference type="Rhea" id="RHEA:23864"/>
        <dbReference type="ChEBI" id="CHEBI:57919"/>
        <dbReference type="ChEBI" id="CHEBI:58483"/>
        <dbReference type="ChEBI" id="CHEBI:60377"/>
        <dbReference type="EC" id="4.6.1.12"/>
    </reaction>
</comment>
<evidence type="ECO:0000313" key="12">
    <source>
        <dbReference type="EMBL" id="QCI21708.1"/>
    </source>
</evidence>
<proteinExistence type="inferred from homology"/>
<feature type="binding site" evidence="9">
    <location>
        <begin position="56"/>
        <end position="58"/>
    </location>
    <ligand>
        <name>4-CDP-2-C-methyl-D-erythritol 2-phosphate</name>
        <dbReference type="ChEBI" id="CHEBI:57919"/>
    </ligand>
</feature>
<evidence type="ECO:0000256" key="8">
    <source>
        <dbReference type="ARBA" id="ARBA00023239"/>
    </source>
</evidence>
<protein>
    <recommendedName>
        <fullName evidence="5 9">2-C-methyl-D-erythritol 2,4-cyclodiphosphate synthase</fullName>
        <shortName evidence="9">MECDP-synthase</shortName>
        <shortName evidence="9">MECPP-synthase</shortName>
        <shortName evidence="9">MECPS</shortName>
        <ecNumber evidence="5 9">4.6.1.12</ecNumber>
    </recommendedName>
</protein>
<reference evidence="12 13" key="1">
    <citation type="submission" date="2018-12" db="EMBL/GenBank/DDBJ databases">
        <authorList>
            <person name="Chong R.A."/>
        </authorList>
    </citation>
    <scope>NUCLEOTIDE SEQUENCE [LARGE SCALE GENOMIC DNA]</scope>
    <source>
        <strain evidence="12 13">Hta</strain>
    </source>
</reference>
<dbReference type="PROSITE" id="PS01350">
    <property type="entry name" value="ISPF"/>
    <property type="match status" value="1"/>
</dbReference>
<dbReference type="UniPathway" id="UPA00056">
    <property type="reaction ID" value="UER00095"/>
</dbReference>
<comment type="subunit">
    <text evidence="4 9">Homotrimer.</text>
</comment>
<comment type="pathway">
    <text evidence="2 9">Isoprenoid biosynthesis; isopentenyl diphosphate biosynthesis via DXP pathway; isopentenyl diphosphate from 1-deoxy-D-xylulose 5-phosphate: step 4/6.</text>
</comment>
<evidence type="ECO:0000256" key="6">
    <source>
        <dbReference type="ARBA" id="ARBA00022723"/>
    </source>
</evidence>
<dbReference type="SUPFAM" id="SSF69765">
    <property type="entry name" value="IpsF-like"/>
    <property type="match status" value="1"/>
</dbReference>
<dbReference type="EMBL" id="CP034873">
    <property type="protein sequence ID" value="QCI21708.1"/>
    <property type="molecule type" value="Genomic_DNA"/>
</dbReference>
<dbReference type="GO" id="GO:0016114">
    <property type="term" value="P:terpenoid biosynthetic process"/>
    <property type="evidence" value="ECO:0007669"/>
    <property type="project" value="InterPro"/>
</dbReference>
<dbReference type="OrthoDB" id="9804336at2"/>
<comment type="caution">
    <text evidence="9">Lacks conserved residue(s) required for the propagation of feature annotation.</text>
</comment>
<feature type="binding site" evidence="9">
    <location>
        <begin position="8"/>
        <end position="10"/>
    </location>
    <ligand>
        <name>4-CDP-2-C-methyl-D-erythritol 2-phosphate</name>
        <dbReference type="ChEBI" id="CHEBI:57919"/>
    </ligand>
</feature>
<dbReference type="NCBIfam" id="TIGR00151">
    <property type="entry name" value="ispF"/>
    <property type="match status" value="1"/>
</dbReference>
<feature type="binding site" evidence="9">
    <location>
        <position position="142"/>
    </location>
    <ligand>
        <name>4-CDP-2-C-methyl-D-erythritol 2-phosphate</name>
        <dbReference type="ChEBI" id="CHEBI:57919"/>
    </ligand>
</feature>
<evidence type="ECO:0000256" key="10">
    <source>
        <dbReference type="RuleBase" id="RU004395"/>
    </source>
</evidence>
<evidence type="ECO:0000256" key="7">
    <source>
        <dbReference type="ARBA" id="ARBA00023229"/>
    </source>
</evidence>
<dbReference type="GO" id="GO:0008685">
    <property type="term" value="F:2-C-methyl-D-erythritol 2,4-cyclodiphosphate synthase activity"/>
    <property type="evidence" value="ECO:0007669"/>
    <property type="project" value="UniProtKB-UniRule"/>
</dbReference>
<comment type="similarity">
    <text evidence="3 9 10">Belongs to the IspF family.</text>
</comment>
<evidence type="ECO:0000259" key="11">
    <source>
        <dbReference type="Pfam" id="PF02542"/>
    </source>
</evidence>
<organism evidence="12 13">
    <name type="scientific">Buchnera aphidicola</name>
    <name type="common">Hyadaphis tataricae</name>
    <dbReference type="NCBI Taxonomy" id="1241859"/>
    <lineage>
        <taxon>Bacteria</taxon>
        <taxon>Pseudomonadati</taxon>
        <taxon>Pseudomonadota</taxon>
        <taxon>Gammaproteobacteria</taxon>
        <taxon>Enterobacterales</taxon>
        <taxon>Erwiniaceae</taxon>
        <taxon>Buchnera</taxon>
    </lineage>
</organism>
<name>A0A4D6Y5U5_9GAMM</name>
<keyword evidence="6 9" id="KW-0479">Metal-binding</keyword>
<accession>A0A4D6Y5U5</accession>
<dbReference type="InterPro" id="IPR036571">
    <property type="entry name" value="MECDP_synthase_sf"/>
</dbReference>
<comment type="cofactor">
    <cofactor evidence="9">
        <name>a divalent metal cation</name>
        <dbReference type="ChEBI" id="CHEBI:60240"/>
    </cofactor>
    <text evidence="9">Binds 1 divalent metal cation per subunit.</text>
</comment>
<gene>
    <name evidence="9" type="primary">ispF</name>
    <name evidence="12" type="ORF">D9V69_02100</name>
</gene>
<dbReference type="PANTHER" id="PTHR43181">
    <property type="entry name" value="2-C-METHYL-D-ERYTHRITOL 2,4-CYCLODIPHOSPHATE SYNTHASE, CHLOROPLASTIC"/>
    <property type="match status" value="1"/>
</dbReference>
<dbReference type="InterPro" id="IPR020555">
    <property type="entry name" value="MECDP_synthase_CS"/>
</dbReference>
<evidence type="ECO:0000256" key="9">
    <source>
        <dbReference type="HAMAP-Rule" id="MF_00107"/>
    </source>
</evidence>
<dbReference type="HAMAP" id="MF_00107">
    <property type="entry name" value="IspF"/>
    <property type="match status" value="1"/>
</dbReference>
<comment type="function">
    <text evidence="9">Involved in the biosynthesis of isopentenyl diphosphate (IPP) and dimethylallyl diphosphate (DMAPP), two major building blocks of isoprenoid compounds. Catalyzes the conversion of 4-diphosphocytidyl-2-C-methyl-D-erythritol 2-phosphate (CDP-ME2P) to 2-C-methyl-D-erythritol 2,4-cyclodiphosphate (ME-CPP) with a corresponding release of cytidine 5-monophosphate (CMP).</text>
</comment>
<evidence type="ECO:0000256" key="3">
    <source>
        <dbReference type="ARBA" id="ARBA00008480"/>
    </source>
</evidence>
<dbReference type="CDD" id="cd00554">
    <property type="entry name" value="MECDP_synthase"/>
    <property type="match status" value="1"/>
</dbReference>
<evidence type="ECO:0000256" key="1">
    <source>
        <dbReference type="ARBA" id="ARBA00000200"/>
    </source>
</evidence>
<feature type="binding site" evidence="9">
    <location>
        <position position="42"/>
    </location>
    <ligand>
        <name>a divalent metal cation</name>
        <dbReference type="ChEBI" id="CHEBI:60240"/>
    </ligand>
</feature>
<feature type="domain" description="2-C-methyl-D-erythritol 2,4-cyclodiphosphate synthase" evidence="11">
    <location>
        <begin position="1"/>
        <end position="154"/>
    </location>
</feature>
<dbReference type="Pfam" id="PF02542">
    <property type="entry name" value="YgbB"/>
    <property type="match status" value="1"/>
</dbReference>
<feature type="binding site" evidence="9">
    <location>
        <position position="8"/>
    </location>
    <ligand>
        <name>a divalent metal cation</name>
        <dbReference type="ChEBI" id="CHEBI:60240"/>
    </ligand>
</feature>
<dbReference type="RefSeq" id="WP_158356678.1">
    <property type="nucleotide sequence ID" value="NZ_CP034873.1"/>
</dbReference>